<sequence length="73" mass="8985">MFRNRRIKYERRRIVLDRLIRGKADTPIHVWSHPSSKTELAAERRLEYTADKQERYLVEQNVVVKKEKEYVRE</sequence>
<evidence type="ECO:0000313" key="2">
    <source>
        <dbReference type="Proteomes" id="UP000886998"/>
    </source>
</evidence>
<reference evidence="1" key="1">
    <citation type="submission" date="2020-08" db="EMBL/GenBank/DDBJ databases">
        <title>Multicomponent nature underlies the extraordinary mechanical properties of spider dragline silk.</title>
        <authorList>
            <person name="Kono N."/>
            <person name="Nakamura H."/>
            <person name="Mori M."/>
            <person name="Yoshida Y."/>
            <person name="Ohtoshi R."/>
            <person name="Malay A.D."/>
            <person name="Moran D.A.P."/>
            <person name="Tomita M."/>
            <person name="Numata K."/>
            <person name="Arakawa K."/>
        </authorList>
    </citation>
    <scope>NUCLEOTIDE SEQUENCE</scope>
</reference>
<protein>
    <submittedName>
        <fullName evidence="1">Uncharacterized protein</fullName>
    </submittedName>
</protein>
<comment type="caution">
    <text evidence="1">The sequence shown here is derived from an EMBL/GenBank/DDBJ whole genome shotgun (WGS) entry which is preliminary data.</text>
</comment>
<organism evidence="1 2">
    <name type="scientific">Trichonephila inaurata madagascariensis</name>
    <dbReference type="NCBI Taxonomy" id="2747483"/>
    <lineage>
        <taxon>Eukaryota</taxon>
        <taxon>Metazoa</taxon>
        <taxon>Ecdysozoa</taxon>
        <taxon>Arthropoda</taxon>
        <taxon>Chelicerata</taxon>
        <taxon>Arachnida</taxon>
        <taxon>Araneae</taxon>
        <taxon>Araneomorphae</taxon>
        <taxon>Entelegynae</taxon>
        <taxon>Araneoidea</taxon>
        <taxon>Nephilidae</taxon>
        <taxon>Trichonephila</taxon>
        <taxon>Trichonephila inaurata</taxon>
    </lineage>
</organism>
<accession>A0A8X7CN69</accession>
<gene>
    <name evidence="1" type="ORF">TNIN_99471</name>
</gene>
<name>A0A8X7CN69_9ARAC</name>
<proteinExistence type="predicted"/>
<dbReference type="EMBL" id="BMAV01023398">
    <property type="protein sequence ID" value="GFY79084.1"/>
    <property type="molecule type" value="Genomic_DNA"/>
</dbReference>
<dbReference type="AlphaFoldDB" id="A0A8X7CN69"/>
<dbReference type="Proteomes" id="UP000886998">
    <property type="component" value="Unassembled WGS sequence"/>
</dbReference>
<keyword evidence="2" id="KW-1185">Reference proteome</keyword>
<evidence type="ECO:0000313" key="1">
    <source>
        <dbReference type="EMBL" id="GFY79084.1"/>
    </source>
</evidence>